<reference evidence="1 2" key="1">
    <citation type="submission" date="2016-07" db="EMBL/GenBank/DDBJ databases">
        <title>Pervasive Adenine N6-methylation of Active Genes in Fungi.</title>
        <authorList>
            <consortium name="DOE Joint Genome Institute"/>
            <person name="Mondo S.J."/>
            <person name="Dannebaum R.O."/>
            <person name="Kuo R.C."/>
            <person name="Labutti K."/>
            <person name="Haridas S."/>
            <person name="Kuo A."/>
            <person name="Salamov A."/>
            <person name="Ahrendt S.R."/>
            <person name="Lipzen A."/>
            <person name="Sullivan W."/>
            <person name="Andreopoulos W.B."/>
            <person name="Clum A."/>
            <person name="Lindquist E."/>
            <person name="Daum C."/>
            <person name="Ramamoorthy G.K."/>
            <person name="Gryganskyi A."/>
            <person name="Culley D."/>
            <person name="Magnuson J.K."/>
            <person name="James T.Y."/>
            <person name="O'Malley M.A."/>
            <person name="Stajich J.E."/>
            <person name="Spatafora J.W."/>
            <person name="Visel A."/>
            <person name="Grigoriev I.V."/>
        </authorList>
    </citation>
    <scope>NUCLEOTIDE SEQUENCE [LARGE SCALE GENOMIC DNA]</scope>
    <source>
        <strain evidence="1 2">CBS 115471</strain>
    </source>
</reference>
<dbReference type="AlphaFoldDB" id="A0A1Y1YCN3"/>
<organism evidence="1 2">
    <name type="scientific">Clohesyomyces aquaticus</name>
    <dbReference type="NCBI Taxonomy" id="1231657"/>
    <lineage>
        <taxon>Eukaryota</taxon>
        <taxon>Fungi</taxon>
        <taxon>Dikarya</taxon>
        <taxon>Ascomycota</taxon>
        <taxon>Pezizomycotina</taxon>
        <taxon>Dothideomycetes</taxon>
        <taxon>Pleosporomycetidae</taxon>
        <taxon>Pleosporales</taxon>
        <taxon>Lindgomycetaceae</taxon>
        <taxon>Clohesyomyces</taxon>
    </lineage>
</organism>
<evidence type="ECO:0000313" key="2">
    <source>
        <dbReference type="Proteomes" id="UP000193144"/>
    </source>
</evidence>
<name>A0A1Y1YCN3_9PLEO</name>
<dbReference type="STRING" id="1231657.A0A1Y1YCN3"/>
<dbReference type="OrthoDB" id="3729499at2759"/>
<dbReference type="Proteomes" id="UP000193144">
    <property type="component" value="Unassembled WGS sequence"/>
</dbReference>
<proteinExistence type="predicted"/>
<gene>
    <name evidence="1" type="ORF">BCR34DRAFT_199159</name>
</gene>
<sequence>MDEYVRTVTSLGAYSPQDLPPENLEQVLDSLKRETLKMEVVKLLRPAKDFPVGRAALQRLSSLLKFVSTRAKQEDERVQTLRRLNCFSLIICGLCLTQKSIEGMRKELFDAFIKQVTNTSQYSIRTIAKDNGIYKAVLLSCTDQEFLQNYIRLQDSINKSTPVRPRYSLSGNPSWCFSGIPHEGKAQVVFRGLLTRAIGGQVTTFLPQEGNDDGLIRVVVSFDESMLQTLFGWVIQESLSTERFSIGCAVKSQIAVEFGQDVFEAVESSNLWTQDTGEIETKCLKVDVFPGQFMILGLTIGWTRCYEFMNSLYRS</sequence>
<keyword evidence="2" id="KW-1185">Reference proteome</keyword>
<accession>A0A1Y1YCN3</accession>
<comment type="caution">
    <text evidence="1">The sequence shown here is derived from an EMBL/GenBank/DDBJ whole genome shotgun (WGS) entry which is preliminary data.</text>
</comment>
<evidence type="ECO:0000313" key="1">
    <source>
        <dbReference type="EMBL" id="ORX95374.1"/>
    </source>
</evidence>
<protein>
    <submittedName>
        <fullName evidence="1">Uncharacterized protein</fullName>
    </submittedName>
</protein>
<dbReference type="EMBL" id="MCFA01000280">
    <property type="protein sequence ID" value="ORX95374.1"/>
    <property type="molecule type" value="Genomic_DNA"/>
</dbReference>